<evidence type="ECO:0000313" key="3">
    <source>
        <dbReference type="Proteomes" id="UP001501427"/>
    </source>
</evidence>
<dbReference type="EMBL" id="BAAAHD010000002">
    <property type="protein sequence ID" value="GAA0547463.1"/>
    <property type="molecule type" value="Genomic_DNA"/>
</dbReference>
<dbReference type="Proteomes" id="UP001501427">
    <property type="component" value="Unassembled WGS sequence"/>
</dbReference>
<comment type="caution">
    <text evidence="2">The sequence shown here is derived from an EMBL/GenBank/DDBJ whole genome shotgun (WGS) entry which is preliminary data.</text>
</comment>
<name>A0ABN1DMK9_9ACTN</name>
<evidence type="ECO:0000313" key="2">
    <source>
        <dbReference type="EMBL" id="GAA0547463.1"/>
    </source>
</evidence>
<organism evidence="2 3">
    <name type="scientific">Actinomadura livida</name>
    <dbReference type="NCBI Taxonomy" id="79909"/>
    <lineage>
        <taxon>Bacteria</taxon>
        <taxon>Bacillati</taxon>
        <taxon>Actinomycetota</taxon>
        <taxon>Actinomycetes</taxon>
        <taxon>Streptosporangiales</taxon>
        <taxon>Thermomonosporaceae</taxon>
        <taxon>Actinomadura</taxon>
    </lineage>
</organism>
<feature type="region of interest" description="Disordered" evidence="1">
    <location>
        <begin position="107"/>
        <end position="146"/>
    </location>
</feature>
<proteinExistence type="predicted"/>
<evidence type="ECO:0000256" key="1">
    <source>
        <dbReference type="SAM" id="MobiDB-lite"/>
    </source>
</evidence>
<keyword evidence="3" id="KW-1185">Reference proteome</keyword>
<feature type="compositionally biased region" description="Pro residues" evidence="1">
    <location>
        <begin position="109"/>
        <end position="119"/>
    </location>
</feature>
<protein>
    <submittedName>
        <fullName evidence="2">Uncharacterized protein</fullName>
    </submittedName>
</protein>
<gene>
    <name evidence="2" type="ORF">GCM10009546_06920</name>
</gene>
<sequence length="146" mass="16098">MKAEFIAATIAEQHHTSGPAEICAVLNRLPPTLLTAPDAQVIDQVDALMDDLYRQGALTCPGHRWLTTPPPTIHNHLLNLHTQGHIHRHAATGEWRWNDVTSHFSLRPFPSPTATPSPAPGAQQKHDHQHQVDVPRAGTSPVFHPK</sequence>
<accession>A0ABN1DMK9</accession>
<reference evidence="2 3" key="1">
    <citation type="journal article" date="2019" name="Int. J. Syst. Evol. Microbiol.">
        <title>The Global Catalogue of Microorganisms (GCM) 10K type strain sequencing project: providing services to taxonomists for standard genome sequencing and annotation.</title>
        <authorList>
            <consortium name="The Broad Institute Genomics Platform"/>
            <consortium name="The Broad Institute Genome Sequencing Center for Infectious Disease"/>
            <person name="Wu L."/>
            <person name="Ma J."/>
        </authorList>
    </citation>
    <scope>NUCLEOTIDE SEQUENCE [LARGE SCALE GENOMIC DNA]</scope>
    <source>
        <strain evidence="2 3">JCM 10667</strain>
    </source>
</reference>
<feature type="compositionally biased region" description="Basic and acidic residues" evidence="1">
    <location>
        <begin position="124"/>
        <end position="133"/>
    </location>
</feature>